<accession>A0AAD5MAF1</accession>
<dbReference type="PANTHER" id="PTHR21513">
    <property type="entry name" value="MAJOR SPERM PROTEIN"/>
    <property type="match status" value="1"/>
</dbReference>
<name>A0AAD5MAF1_PARTN</name>
<evidence type="ECO:0000256" key="1">
    <source>
        <dbReference type="RuleBase" id="RU003425"/>
    </source>
</evidence>
<gene>
    <name evidence="4" type="ORF">KIN20_008948</name>
</gene>
<dbReference type="InterPro" id="IPR013783">
    <property type="entry name" value="Ig-like_fold"/>
</dbReference>
<dbReference type="Pfam" id="PF00635">
    <property type="entry name" value="Motile_Sperm"/>
    <property type="match status" value="1"/>
</dbReference>
<comment type="function">
    <text evidence="1">Central component in molecular interactions underlying sperm crawling. Forms an extensive filament system that extends from sperm villipoda, along the leading edge of the pseudopod.</text>
</comment>
<dbReference type="PANTHER" id="PTHR21513:SF26">
    <property type="entry name" value="MAJOR SPERM PROTEIN"/>
    <property type="match status" value="1"/>
</dbReference>
<dbReference type="InterPro" id="IPR008962">
    <property type="entry name" value="PapD-like_sf"/>
</dbReference>
<dbReference type="InterPro" id="IPR000535">
    <property type="entry name" value="MSP_dom"/>
</dbReference>
<evidence type="ECO:0000256" key="2">
    <source>
        <dbReference type="SAM" id="MobiDB-lite"/>
    </source>
</evidence>
<keyword evidence="5" id="KW-1185">Reference proteome</keyword>
<feature type="region of interest" description="Disordered" evidence="2">
    <location>
        <begin position="75"/>
        <end position="201"/>
    </location>
</feature>
<proteinExistence type="predicted"/>
<feature type="domain" description="MSP" evidence="3">
    <location>
        <begin position="5"/>
        <end position="144"/>
    </location>
</feature>
<feature type="compositionally biased region" description="Basic and acidic residues" evidence="2">
    <location>
        <begin position="91"/>
        <end position="191"/>
    </location>
</feature>
<comment type="caution">
    <text evidence="4">The sequence shown here is derived from an EMBL/GenBank/DDBJ whole genome shotgun (WGS) entry which is preliminary data.</text>
</comment>
<sequence>MGDFKLQLEPADKIIFSGKKLGEEPAPASIKITNTLKERIAYKVKCTSNEMFRIRPPVGALKPDDSVTVSVSLCLPSDTLGSSLGNLGGRGGKEDDKKEEKKDDKKEEKKDDKKAEKKDDEKKEEKKEEKKDEEKKDEKKDDEKKEEKKEEKKDEEQKDEKKDDDKRDDKKDEKKDDEKNDEKKDEEKKELTFNAGKTVPDSGKHYFAVYYIKATDEKKAPRATWADHKGELEGTKRLYIDFKKVLL</sequence>
<organism evidence="4 5">
    <name type="scientific">Parelaphostrongylus tenuis</name>
    <name type="common">Meningeal worm</name>
    <dbReference type="NCBI Taxonomy" id="148309"/>
    <lineage>
        <taxon>Eukaryota</taxon>
        <taxon>Metazoa</taxon>
        <taxon>Ecdysozoa</taxon>
        <taxon>Nematoda</taxon>
        <taxon>Chromadorea</taxon>
        <taxon>Rhabditida</taxon>
        <taxon>Rhabditina</taxon>
        <taxon>Rhabditomorpha</taxon>
        <taxon>Strongyloidea</taxon>
        <taxon>Metastrongylidae</taxon>
        <taxon>Parelaphostrongylus</taxon>
    </lineage>
</organism>
<dbReference type="EMBL" id="JAHQIW010001453">
    <property type="protein sequence ID" value="KAJ1352563.1"/>
    <property type="molecule type" value="Genomic_DNA"/>
</dbReference>
<dbReference type="SUPFAM" id="SSF49354">
    <property type="entry name" value="PapD-like"/>
    <property type="match status" value="1"/>
</dbReference>
<dbReference type="Gene3D" id="2.60.40.10">
    <property type="entry name" value="Immunoglobulins"/>
    <property type="match status" value="1"/>
</dbReference>
<keyword evidence="1" id="KW-0963">Cytoplasm</keyword>
<dbReference type="PROSITE" id="PS50202">
    <property type="entry name" value="MSP"/>
    <property type="match status" value="1"/>
</dbReference>
<reference evidence="4" key="1">
    <citation type="submission" date="2021-06" db="EMBL/GenBank/DDBJ databases">
        <title>Parelaphostrongylus tenuis whole genome reference sequence.</title>
        <authorList>
            <person name="Garwood T.J."/>
            <person name="Larsen P.A."/>
            <person name="Fountain-Jones N.M."/>
            <person name="Garbe J.R."/>
            <person name="Macchietto M.G."/>
            <person name="Kania S.A."/>
            <person name="Gerhold R.W."/>
            <person name="Richards J.E."/>
            <person name="Wolf T.M."/>
        </authorList>
    </citation>
    <scope>NUCLEOTIDE SEQUENCE</scope>
    <source>
        <strain evidence="4">MNPRO001-30</strain>
        <tissue evidence="4">Meninges</tissue>
    </source>
</reference>
<dbReference type="Proteomes" id="UP001196413">
    <property type="component" value="Unassembled WGS sequence"/>
</dbReference>
<protein>
    <recommendedName>
        <fullName evidence="1">Major sperm protein</fullName>
    </recommendedName>
</protein>
<dbReference type="AlphaFoldDB" id="A0AAD5MAF1"/>
<evidence type="ECO:0000313" key="4">
    <source>
        <dbReference type="EMBL" id="KAJ1352563.1"/>
    </source>
</evidence>
<evidence type="ECO:0000313" key="5">
    <source>
        <dbReference type="Proteomes" id="UP001196413"/>
    </source>
</evidence>
<evidence type="ECO:0000259" key="3">
    <source>
        <dbReference type="PROSITE" id="PS50202"/>
    </source>
</evidence>
<keyword evidence="1" id="KW-0206">Cytoskeleton</keyword>